<dbReference type="PROSITE" id="PS51257">
    <property type="entry name" value="PROKAR_LIPOPROTEIN"/>
    <property type="match status" value="1"/>
</dbReference>
<reference evidence="1 2" key="1">
    <citation type="submission" date="2021-06" db="EMBL/GenBank/DDBJ databases">
        <title>Gemonas diversity in paddy soil.</title>
        <authorList>
            <person name="Liu G."/>
        </authorList>
    </citation>
    <scope>NUCLEOTIDE SEQUENCE [LARGE SCALE GENOMIC DNA]</scope>
    <source>
        <strain evidence="1 2">RG29</strain>
    </source>
</reference>
<proteinExistence type="predicted"/>
<evidence type="ECO:0000313" key="2">
    <source>
        <dbReference type="Proteomes" id="UP000683493"/>
    </source>
</evidence>
<dbReference type="Proteomes" id="UP000683493">
    <property type="component" value="Chromosome"/>
</dbReference>
<sequence length="891" mass="98060">MNRLIFSPWSDGLNDKDFCKALASLGVLTACHHSRKKAVRYLLRLLSSTPDEDIPALLADLFQAFQQVNGRLSWQSPSFNPRHDQSVNWLPARVLASAWGEFLEKAQHGIQLRVLRKGAPFETLLHFAKILHHSVVGASSVVLAAKFSHATIGYPTGQFRIRFVPTDHLADSFRESPRHYRYGLDVAGGHDSGDLLICRPVQGSCSVAECIRYNYNFLVIFGCEGIIPSLRYVEARFTGIAIAFVDCASTISDHSVIDGVLEFVDELGRGVSFDLALERVFGSAVTVITRLRSSLKVEVAPANLTHALLPGRGYVVPEKEEKTAKEACLVPAGAETVSPAFPPGPPRFIQHRLLDSRGEDGGFLAAGTEVTLKVRIAPYDRLWQSAPRPFPDQLLPKGEKIYSLQVVFFEPAQMDQPLIEEILLPRTGISSTADFAFTPREPAPFLGRITVLHRGRILQTALVQGTVYAPGAGASNAGLTQEMEAQIRTDLSGLHARRHFDLALVFNHTVSERPMLTAISANRAYARDLAGIDNPVSRINAELSNIATSVADYSSNLFSAANHSLFARLARIGSNLYNKLFVQDLQKTQTPGWNLEEQEYIQVVTMRPDAMIPLEFLYHFTLPKEDAKICSNAVAALKSGKACTPCDRETTPRDIICPLGFWGLTKVIERHVYNPNLATPRDALLTVQAEPLKGREQLDLGSGAVFGYSKEVSGEKVADVIDLLKSQYMESASFPESWNEWRDAVRDSHPTLLVAYPHNEGSEEGIKLEIHDDFLETGVLPSEKDYVHVDGTPYPLAVLLGCDVAGTAQQYASHVVNFREAGAAVVISTIATVFGEHATAVGEKLISRLLDQSRPNQRLGELLREVKREALIESLPMALCVVAFGDADWKL</sequence>
<dbReference type="EMBL" id="CP076724">
    <property type="protein sequence ID" value="QWV98660.1"/>
    <property type="molecule type" value="Genomic_DNA"/>
</dbReference>
<accession>A0ABX8JJV7</accession>
<protein>
    <recommendedName>
        <fullName evidence="3">CHAT domain-containing protein</fullName>
    </recommendedName>
</protein>
<evidence type="ECO:0000313" key="1">
    <source>
        <dbReference type="EMBL" id="QWV98660.1"/>
    </source>
</evidence>
<evidence type="ECO:0008006" key="3">
    <source>
        <dbReference type="Google" id="ProtNLM"/>
    </source>
</evidence>
<name>A0ABX8JJV7_9BACT</name>
<keyword evidence="2" id="KW-1185">Reference proteome</keyword>
<gene>
    <name evidence="1" type="ORF">KP005_05065</name>
</gene>
<organism evidence="1 2">
    <name type="scientific">Geomonas diazotrophica</name>
    <dbReference type="NCBI Taxonomy" id="2843197"/>
    <lineage>
        <taxon>Bacteria</taxon>
        <taxon>Pseudomonadati</taxon>
        <taxon>Thermodesulfobacteriota</taxon>
        <taxon>Desulfuromonadia</taxon>
        <taxon>Geobacterales</taxon>
        <taxon>Geobacteraceae</taxon>
        <taxon>Geomonas</taxon>
    </lineage>
</organism>